<comment type="caution">
    <text evidence="2">The sequence shown here is derived from an EMBL/GenBank/DDBJ whole genome shotgun (WGS) entry which is preliminary data.</text>
</comment>
<dbReference type="Proteomes" id="UP000265801">
    <property type="component" value="Unassembled WGS sequence"/>
</dbReference>
<sequence length="97" mass="10902">MNKKTKNILIGSAVSAGGAALATAVYKKKKSDKFEVDEDVNLMQSEKYDDMESVDADKSEAEKGLSELDHTYREEWQANGFPQTHAEMEKLKEDDDK</sequence>
<accession>A0A3A1QZH9</accession>
<protein>
    <submittedName>
        <fullName evidence="2">Uncharacterized protein</fullName>
    </submittedName>
</protein>
<evidence type="ECO:0000313" key="3">
    <source>
        <dbReference type="Proteomes" id="UP000265801"/>
    </source>
</evidence>
<dbReference type="OrthoDB" id="2429124at2"/>
<feature type="region of interest" description="Disordered" evidence="1">
    <location>
        <begin position="78"/>
        <end position="97"/>
    </location>
</feature>
<gene>
    <name evidence="2" type="ORF">D3H55_08855</name>
</gene>
<name>A0A3A1QZH9_9BACI</name>
<feature type="compositionally biased region" description="Basic and acidic residues" evidence="1">
    <location>
        <begin position="86"/>
        <end position="97"/>
    </location>
</feature>
<evidence type="ECO:0000313" key="2">
    <source>
        <dbReference type="EMBL" id="RIW34615.1"/>
    </source>
</evidence>
<proteinExistence type="predicted"/>
<dbReference type="RefSeq" id="WP_119546553.1">
    <property type="nucleotide sequence ID" value="NZ_QXIR01000010.1"/>
</dbReference>
<evidence type="ECO:0000256" key="1">
    <source>
        <dbReference type="SAM" id="MobiDB-lite"/>
    </source>
</evidence>
<dbReference type="EMBL" id="QXIR01000010">
    <property type="protein sequence ID" value="RIW34615.1"/>
    <property type="molecule type" value="Genomic_DNA"/>
</dbReference>
<organism evidence="2 3">
    <name type="scientific">Bacillus salacetis</name>
    <dbReference type="NCBI Taxonomy" id="2315464"/>
    <lineage>
        <taxon>Bacteria</taxon>
        <taxon>Bacillati</taxon>
        <taxon>Bacillota</taxon>
        <taxon>Bacilli</taxon>
        <taxon>Bacillales</taxon>
        <taxon>Bacillaceae</taxon>
        <taxon>Bacillus</taxon>
    </lineage>
</organism>
<keyword evidence="3" id="KW-1185">Reference proteome</keyword>
<dbReference type="AlphaFoldDB" id="A0A3A1QZH9"/>
<reference evidence="2 3" key="1">
    <citation type="submission" date="2018-09" db="EMBL/GenBank/DDBJ databases">
        <title>Bacillus saliacetes sp. nov., isolated from Thai shrimp paste (Ka-pi).</title>
        <authorList>
            <person name="Daroonpunt R."/>
            <person name="Tanasupawat S."/>
            <person name="Yiamsombut S."/>
        </authorList>
    </citation>
    <scope>NUCLEOTIDE SEQUENCE [LARGE SCALE GENOMIC DNA]</scope>
    <source>
        <strain evidence="2 3">SKP7-4</strain>
    </source>
</reference>